<organism evidence="2 3">
    <name type="scientific">Flavobacterium arsenatis</name>
    <dbReference type="NCBI Taxonomy" id="1484332"/>
    <lineage>
        <taxon>Bacteria</taxon>
        <taxon>Pseudomonadati</taxon>
        <taxon>Bacteroidota</taxon>
        <taxon>Flavobacteriia</taxon>
        <taxon>Flavobacteriales</taxon>
        <taxon>Flavobacteriaceae</taxon>
        <taxon>Flavobacterium</taxon>
    </lineage>
</organism>
<name>A0ABU1TTX3_9FLAO</name>
<evidence type="ECO:0000313" key="3">
    <source>
        <dbReference type="Proteomes" id="UP001255185"/>
    </source>
</evidence>
<dbReference type="RefSeq" id="WP_310028183.1">
    <property type="nucleotide sequence ID" value="NZ_JAVDVI010000018.1"/>
</dbReference>
<keyword evidence="3" id="KW-1185">Reference proteome</keyword>
<sequence length="91" mass="10284">MFSIHLNYIIMKNLFLAVLAVLASASGFAQTPTKTRDTLITGKKMDTTLTNRDKKNTVKEAIKTSDYTKVTRQEGVTKDTTTTKRKKRTTR</sequence>
<feature type="chain" id="PRO_5045410255" evidence="1">
    <location>
        <begin position="30"/>
        <end position="91"/>
    </location>
</feature>
<proteinExistence type="predicted"/>
<gene>
    <name evidence="2" type="ORF">J2X31_003321</name>
</gene>
<evidence type="ECO:0000256" key="1">
    <source>
        <dbReference type="SAM" id="SignalP"/>
    </source>
</evidence>
<keyword evidence="1" id="KW-0732">Signal</keyword>
<protein>
    <submittedName>
        <fullName evidence="2">Uncharacterized protein</fullName>
    </submittedName>
</protein>
<feature type="signal peptide" evidence="1">
    <location>
        <begin position="1"/>
        <end position="29"/>
    </location>
</feature>
<dbReference type="EMBL" id="JAVDVI010000018">
    <property type="protein sequence ID" value="MDR6969291.1"/>
    <property type="molecule type" value="Genomic_DNA"/>
</dbReference>
<evidence type="ECO:0000313" key="2">
    <source>
        <dbReference type="EMBL" id="MDR6969291.1"/>
    </source>
</evidence>
<accession>A0ABU1TTX3</accession>
<dbReference type="Proteomes" id="UP001255185">
    <property type="component" value="Unassembled WGS sequence"/>
</dbReference>
<reference evidence="2 3" key="1">
    <citation type="submission" date="2023-07" db="EMBL/GenBank/DDBJ databases">
        <title>Sorghum-associated microbial communities from plants grown in Nebraska, USA.</title>
        <authorList>
            <person name="Schachtman D."/>
        </authorList>
    </citation>
    <scope>NUCLEOTIDE SEQUENCE [LARGE SCALE GENOMIC DNA]</scope>
    <source>
        <strain evidence="2 3">3773</strain>
    </source>
</reference>
<comment type="caution">
    <text evidence="2">The sequence shown here is derived from an EMBL/GenBank/DDBJ whole genome shotgun (WGS) entry which is preliminary data.</text>
</comment>